<organism evidence="2">
    <name type="scientific">Arundo donax</name>
    <name type="common">Giant reed</name>
    <name type="synonym">Donax arundinaceus</name>
    <dbReference type="NCBI Taxonomy" id="35708"/>
    <lineage>
        <taxon>Eukaryota</taxon>
        <taxon>Viridiplantae</taxon>
        <taxon>Streptophyta</taxon>
        <taxon>Embryophyta</taxon>
        <taxon>Tracheophyta</taxon>
        <taxon>Spermatophyta</taxon>
        <taxon>Magnoliopsida</taxon>
        <taxon>Liliopsida</taxon>
        <taxon>Poales</taxon>
        <taxon>Poaceae</taxon>
        <taxon>PACMAD clade</taxon>
        <taxon>Arundinoideae</taxon>
        <taxon>Arundineae</taxon>
        <taxon>Arundo</taxon>
    </lineage>
</organism>
<feature type="region of interest" description="Disordered" evidence="1">
    <location>
        <begin position="161"/>
        <end position="194"/>
    </location>
</feature>
<dbReference type="EMBL" id="GBRH01211489">
    <property type="protein sequence ID" value="JAD86406.1"/>
    <property type="molecule type" value="Transcribed_RNA"/>
</dbReference>
<accession>A0A0A9DEY8</accession>
<proteinExistence type="predicted"/>
<evidence type="ECO:0000256" key="1">
    <source>
        <dbReference type="SAM" id="MobiDB-lite"/>
    </source>
</evidence>
<sequence length="341" mass="35569">MAPVSAANSLYLSGAAAPPPSRRAATGVVPLPTTTLYTIPFPPFPSTYADDRSSSSSSILKPLSIATSSPSPPPPSPPPLLPLHLPSSSEHSDDESAHASARMHGHGNSPRPSSSSPSPSPPVAARRSRTFQYTYTATTPMNATPMRLVFIGCRAPCAAPRAAAEDDDGGGEDEDDDGGAARQGTWSGKPQNAGLLRNAVGPWLASDPDCGISPDRLLKWRSSVTVAGSRPSSGGTAPERWLRERLSVPASAGSLARSCGMAPLRLLDDRSSIWRLAISRHTPRGTSPEKAFSDKSSRSSCLHFASSGGSAPTSLFRDRSRFCSRGSAHSAAGKVPVRPLS</sequence>
<reference evidence="2" key="1">
    <citation type="submission" date="2014-09" db="EMBL/GenBank/DDBJ databases">
        <authorList>
            <person name="Magalhaes I.L.F."/>
            <person name="Oliveira U."/>
            <person name="Santos F.R."/>
            <person name="Vidigal T.H.D.A."/>
            <person name="Brescovit A.D."/>
            <person name="Santos A.J."/>
        </authorList>
    </citation>
    <scope>NUCLEOTIDE SEQUENCE</scope>
    <source>
        <tissue evidence="2">Shoot tissue taken approximately 20 cm above the soil surface</tissue>
    </source>
</reference>
<dbReference type="AlphaFoldDB" id="A0A0A9DEY8"/>
<feature type="region of interest" description="Disordered" evidence="1">
    <location>
        <begin position="1"/>
        <end position="126"/>
    </location>
</feature>
<feature type="compositionally biased region" description="Acidic residues" evidence="1">
    <location>
        <begin position="165"/>
        <end position="178"/>
    </location>
</feature>
<evidence type="ECO:0000313" key="2">
    <source>
        <dbReference type="EMBL" id="JAD86406.1"/>
    </source>
</evidence>
<name>A0A0A9DEY8_ARUDO</name>
<protein>
    <submittedName>
        <fullName evidence="2">Uncharacterized protein</fullName>
    </submittedName>
</protein>
<feature type="compositionally biased region" description="Pro residues" evidence="1">
    <location>
        <begin position="70"/>
        <end position="81"/>
    </location>
</feature>
<feature type="region of interest" description="Disordered" evidence="1">
    <location>
        <begin position="283"/>
        <end position="314"/>
    </location>
</feature>
<feature type="compositionally biased region" description="Polar residues" evidence="1">
    <location>
        <begin position="1"/>
        <end position="11"/>
    </location>
</feature>
<reference evidence="2" key="2">
    <citation type="journal article" date="2015" name="Data Brief">
        <title>Shoot transcriptome of the giant reed, Arundo donax.</title>
        <authorList>
            <person name="Barrero R.A."/>
            <person name="Guerrero F.D."/>
            <person name="Moolhuijzen P."/>
            <person name="Goolsby J.A."/>
            <person name="Tidwell J."/>
            <person name="Bellgard S.E."/>
            <person name="Bellgard M.I."/>
        </authorList>
    </citation>
    <scope>NUCLEOTIDE SEQUENCE</scope>
    <source>
        <tissue evidence="2">Shoot tissue taken approximately 20 cm above the soil surface</tissue>
    </source>
</reference>